<sequence length="144" mass="16391">MSIEVMSVAAQCYFVVKMQDPENSESEQTLNAILKHLNPTGKIEEQIEAELISNKYIADGKFTEKAYSDFNSLKKRYTTWKPSFSAQTLYEAISNKGSTDIQNLFKSFNFNNPDIQADLLFSIRNYILTNKLGLNIQGVFKINS</sequence>
<dbReference type="EMBL" id="JAMQPR010000001">
    <property type="protein sequence ID" value="MCW7503564.1"/>
    <property type="molecule type" value="Genomic_DNA"/>
</dbReference>
<accession>A0ABT3M591</accession>
<proteinExistence type="predicted"/>
<gene>
    <name evidence="1" type="ORF">ND855_05460</name>
</gene>
<comment type="caution">
    <text evidence="1">The sequence shown here is derived from an EMBL/GenBank/DDBJ whole genome shotgun (WGS) entry which is preliminary data.</text>
</comment>
<name>A0ABT3M591_9LEPT</name>
<reference evidence="1 2" key="1">
    <citation type="submission" date="2022-06" db="EMBL/GenBank/DDBJ databases">
        <title>Leptospira isolates from biofilms formed at urban environments.</title>
        <authorList>
            <person name="Ribeiro P.S."/>
            <person name="Sousa T."/>
            <person name="Carvalho N."/>
            <person name="Aburjaile F."/>
            <person name="Neves F."/>
            <person name="Oliveira D."/>
            <person name="Blanco L."/>
            <person name="Lima J."/>
            <person name="Costa F."/>
            <person name="Brenig B."/>
            <person name="Soares S."/>
            <person name="Ramos R."/>
            <person name="Goes-Neto A."/>
            <person name="Matiuzzi M."/>
            <person name="Azevedo V."/>
            <person name="Ristow P."/>
        </authorList>
    </citation>
    <scope>NUCLEOTIDE SEQUENCE [LARGE SCALE GENOMIC DNA]</scope>
    <source>
        <strain evidence="1 2">VSF14</strain>
    </source>
</reference>
<evidence type="ECO:0000313" key="2">
    <source>
        <dbReference type="Proteomes" id="UP001208794"/>
    </source>
</evidence>
<organism evidence="1 2">
    <name type="scientific">Leptospira paudalimensis</name>
    <dbReference type="NCBI Taxonomy" id="2950024"/>
    <lineage>
        <taxon>Bacteria</taxon>
        <taxon>Pseudomonadati</taxon>
        <taxon>Spirochaetota</taxon>
        <taxon>Spirochaetia</taxon>
        <taxon>Leptospirales</taxon>
        <taxon>Leptospiraceae</taxon>
        <taxon>Leptospira</taxon>
    </lineage>
</organism>
<evidence type="ECO:0000313" key="1">
    <source>
        <dbReference type="EMBL" id="MCW7503564.1"/>
    </source>
</evidence>
<dbReference type="RefSeq" id="WP_265357525.1">
    <property type="nucleotide sequence ID" value="NZ_JAMQPR010000001.1"/>
</dbReference>
<keyword evidence="2" id="KW-1185">Reference proteome</keyword>
<protein>
    <submittedName>
        <fullName evidence="1">Uncharacterized protein</fullName>
    </submittedName>
</protein>
<dbReference type="Proteomes" id="UP001208794">
    <property type="component" value="Unassembled WGS sequence"/>
</dbReference>